<dbReference type="EMBL" id="BARS01057496">
    <property type="protein sequence ID" value="GAG51699.1"/>
    <property type="molecule type" value="Genomic_DNA"/>
</dbReference>
<evidence type="ECO:0000313" key="1">
    <source>
        <dbReference type="EMBL" id="GAG51699.1"/>
    </source>
</evidence>
<organism evidence="1">
    <name type="scientific">marine sediment metagenome</name>
    <dbReference type="NCBI Taxonomy" id="412755"/>
    <lineage>
        <taxon>unclassified sequences</taxon>
        <taxon>metagenomes</taxon>
        <taxon>ecological metagenomes</taxon>
    </lineage>
</organism>
<protein>
    <recommendedName>
        <fullName evidence="2">Xylose isomerase-like TIM barrel domain-containing protein</fullName>
    </recommendedName>
</protein>
<proteinExistence type="predicted"/>
<comment type="caution">
    <text evidence="1">The sequence shown here is derived from an EMBL/GenBank/DDBJ whole genome shotgun (WGS) entry which is preliminary data.</text>
</comment>
<evidence type="ECO:0008006" key="2">
    <source>
        <dbReference type="Google" id="ProtNLM"/>
    </source>
</evidence>
<dbReference type="AlphaFoldDB" id="X0Y721"/>
<name>X0Y721_9ZZZZ</name>
<dbReference type="Gene3D" id="3.20.20.150">
    <property type="entry name" value="Divalent-metal-dependent TIM barrel enzymes"/>
    <property type="match status" value="1"/>
</dbReference>
<reference evidence="1" key="1">
    <citation type="journal article" date="2014" name="Front. Microbiol.">
        <title>High frequency of phylogenetically diverse reductive dehalogenase-homologous genes in deep subseafloor sedimentary metagenomes.</title>
        <authorList>
            <person name="Kawai M."/>
            <person name="Futagami T."/>
            <person name="Toyoda A."/>
            <person name="Takaki Y."/>
            <person name="Nishi S."/>
            <person name="Hori S."/>
            <person name="Arai W."/>
            <person name="Tsubouchi T."/>
            <person name="Morono Y."/>
            <person name="Uchiyama I."/>
            <person name="Ito T."/>
            <person name="Fujiyama A."/>
            <person name="Inagaki F."/>
            <person name="Takami H."/>
        </authorList>
    </citation>
    <scope>NUCLEOTIDE SEQUENCE</scope>
    <source>
        <strain evidence="1">Expedition CK06-06</strain>
    </source>
</reference>
<feature type="non-terminal residue" evidence="1">
    <location>
        <position position="58"/>
    </location>
</feature>
<dbReference type="SUPFAM" id="SSF51658">
    <property type="entry name" value="Xylose isomerase-like"/>
    <property type="match status" value="1"/>
</dbReference>
<accession>X0Y721</accession>
<dbReference type="InterPro" id="IPR036237">
    <property type="entry name" value="Xyl_isomerase-like_sf"/>
</dbReference>
<sequence length="58" mass="6610">MKLGIHAYAWCSQWSNETLDLIDRTKNLGMDFIEIPLMVLDTFDAPTIKERLQKAGLG</sequence>
<gene>
    <name evidence="1" type="ORF">S01H1_84279</name>
</gene>